<dbReference type="eggNOG" id="COG0346">
    <property type="taxonomic scope" value="Bacteria"/>
</dbReference>
<dbReference type="InParanoid" id="A0A1I5UE47"/>
<evidence type="ECO:0000313" key="3">
    <source>
        <dbReference type="EMBL" id="SFP93287.1"/>
    </source>
</evidence>
<dbReference type="SUPFAM" id="SSF54593">
    <property type="entry name" value="Glyoxalase/Bleomycin resistance protein/Dihydroxybiphenyl dioxygenase"/>
    <property type="match status" value="1"/>
</dbReference>
<feature type="region of interest" description="Disordered" evidence="1">
    <location>
        <begin position="1"/>
        <end position="24"/>
    </location>
</feature>
<dbReference type="STRING" id="1993.SAMN04489713_119151"/>
<organism evidence="3 4">
    <name type="scientific">Actinomadura madurae</name>
    <dbReference type="NCBI Taxonomy" id="1993"/>
    <lineage>
        <taxon>Bacteria</taxon>
        <taxon>Bacillati</taxon>
        <taxon>Actinomycetota</taxon>
        <taxon>Actinomycetes</taxon>
        <taxon>Streptosporangiales</taxon>
        <taxon>Thermomonosporaceae</taxon>
        <taxon>Actinomadura</taxon>
    </lineage>
</organism>
<dbReference type="EMBL" id="FOVH01000019">
    <property type="protein sequence ID" value="SFP93287.1"/>
    <property type="molecule type" value="Genomic_DNA"/>
</dbReference>
<evidence type="ECO:0000259" key="2">
    <source>
        <dbReference type="Pfam" id="PF13468"/>
    </source>
</evidence>
<dbReference type="InterPro" id="IPR029068">
    <property type="entry name" value="Glyas_Bleomycin-R_OHBP_Dase"/>
</dbReference>
<evidence type="ECO:0000313" key="4">
    <source>
        <dbReference type="Proteomes" id="UP000183413"/>
    </source>
</evidence>
<reference evidence="3 4" key="1">
    <citation type="submission" date="2016-10" db="EMBL/GenBank/DDBJ databases">
        <authorList>
            <person name="de Groot N.N."/>
        </authorList>
    </citation>
    <scope>NUCLEOTIDE SEQUENCE [LARGE SCALE GENOMIC DNA]</scope>
    <source>
        <strain evidence="3 4">DSM 43067</strain>
    </source>
</reference>
<keyword evidence="4" id="KW-1185">Reference proteome</keyword>
<dbReference type="AlphaFoldDB" id="A0A1I5UE47"/>
<dbReference type="Proteomes" id="UP000183413">
    <property type="component" value="Unassembled WGS sequence"/>
</dbReference>
<feature type="domain" description="Glyoxalase-like" evidence="2">
    <location>
        <begin position="31"/>
        <end position="222"/>
    </location>
</feature>
<proteinExistence type="predicted"/>
<dbReference type="Pfam" id="PF13468">
    <property type="entry name" value="Glyoxalase_3"/>
    <property type="match status" value="1"/>
</dbReference>
<accession>A0A1I5UE47</accession>
<protein>
    <submittedName>
        <fullName evidence="3">Glyoxalase-like domain-containing protein</fullName>
    </submittedName>
</protein>
<sequence>MSDPGVSGRRTGPGRAGHPTIGAMTSDIHGFHHTGILTRDLDALERTYTGFGFTLSPRSRHLLNERPGEPPVPGCTANRCALFGNAYIELLGIVDESAPDPWHTKAIADEYEGFRLLNFDTADAEATDGRLTGLGLRTSGVLDLERDVATADGTRTLRARAVHLDPRSTPEAYVGIAQHLDREYVHQARYLAHANGARALEAVLIVVDDSAHEPITARYADVLACTPRRQGPLTVLDLADGRLEILRASDAGEVLPGEPVPAPSYLAAMTIRVDDADAARALIEDGGTGTRPAGDGFAVSARDAHGAALIFTAS</sequence>
<name>A0A1I5UE47_9ACTN</name>
<gene>
    <name evidence="3" type="ORF">SAMN04489713_119151</name>
</gene>
<evidence type="ECO:0000256" key="1">
    <source>
        <dbReference type="SAM" id="MobiDB-lite"/>
    </source>
</evidence>
<dbReference type="Gene3D" id="3.10.180.10">
    <property type="entry name" value="2,3-Dihydroxybiphenyl 1,2-Dioxygenase, domain 1"/>
    <property type="match status" value="1"/>
</dbReference>
<dbReference type="InterPro" id="IPR025870">
    <property type="entry name" value="Glyoxalase-like_dom"/>
</dbReference>